<keyword evidence="3" id="KW-1185">Reference proteome</keyword>
<name>A0ABW3ZTU5_9BACI</name>
<dbReference type="RefSeq" id="WP_382399731.1">
    <property type="nucleotide sequence ID" value="NZ_JBHTNH010000019.1"/>
</dbReference>
<evidence type="ECO:0000313" key="2">
    <source>
        <dbReference type="EMBL" id="MFD1361810.1"/>
    </source>
</evidence>
<proteinExistence type="predicted"/>
<dbReference type="InterPro" id="IPR012912">
    <property type="entry name" value="Plasmid_pRiA4b_Orf3-like"/>
</dbReference>
<organism evidence="2 3">
    <name type="scientific">Lentibacillus salinarum</name>
    <dbReference type="NCBI Taxonomy" id="446820"/>
    <lineage>
        <taxon>Bacteria</taxon>
        <taxon>Bacillati</taxon>
        <taxon>Bacillota</taxon>
        <taxon>Bacilli</taxon>
        <taxon>Bacillales</taxon>
        <taxon>Bacillaceae</taxon>
        <taxon>Lentibacillus</taxon>
    </lineage>
</organism>
<dbReference type="InterPro" id="IPR024047">
    <property type="entry name" value="MM3350-like_sf"/>
</dbReference>
<dbReference type="SUPFAM" id="SSF159941">
    <property type="entry name" value="MM3350-like"/>
    <property type="match status" value="1"/>
</dbReference>
<dbReference type="Gene3D" id="3.10.290.30">
    <property type="entry name" value="MM3350-like"/>
    <property type="match status" value="1"/>
</dbReference>
<accession>A0ABW3ZTU5</accession>
<evidence type="ECO:0000313" key="3">
    <source>
        <dbReference type="Proteomes" id="UP001597178"/>
    </source>
</evidence>
<gene>
    <name evidence="2" type="ORF">ACFQ4A_09105</name>
</gene>
<dbReference type="Proteomes" id="UP001597178">
    <property type="component" value="Unassembled WGS sequence"/>
</dbReference>
<sequence>MLEAGGTCSPEDVGGSGGYADFLQIMNNQADPEYEETRQWVLSQGYRPHWHWILKR</sequence>
<comment type="caution">
    <text evidence="2">The sequence shown here is derived from an EMBL/GenBank/DDBJ whole genome shotgun (WGS) entry which is preliminary data.</text>
</comment>
<dbReference type="EMBL" id="JBHTNH010000019">
    <property type="protein sequence ID" value="MFD1361810.1"/>
    <property type="molecule type" value="Genomic_DNA"/>
</dbReference>
<feature type="domain" description="Plasmid pRiA4b Orf3-like" evidence="1">
    <location>
        <begin position="2"/>
        <end position="49"/>
    </location>
</feature>
<dbReference type="Pfam" id="PF07929">
    <property type="entry name" value="PRiA4_ORF3"/>
    <property type="match status" value="1"/>
</dbReference>
<protein>
    <recommendedName>
        <fullName evidence="1">Plasmid pRiA4b Orf3-like domain-containing protein</fullName>
    </recommendedName>
</protein>
<evidence type="ECO:0000259" key="1">
    <source>
        <dbReference type="Pfam" id="PF07929"/>
    </source>
</evidence>
<reference evidence="3" key="1">
    <citation type="journal article" date="2019" name="Int. J. Syst. Evol. Microbiol.">
        <title>The Global Catalogue of Microorganisms (GCM) 10K type strain sequencing project: providing services to taxonomists for standard genome sequencing and annotation.</title>
        <authorList>
            <consortium name="The Broad Institute Genomics Platform"/>
            <consortium name="The Broad Institute Genome Sequencing Center for Infectious Disease"/>
            <person name="Wu L."/>
            <person name="Ma J."/>
        </authorList>
    </citation>
    <scope>NUCLEOTIDE SEQUENCE [LARGE SCALE GENOMIC DNA]</scope>
    <source>
        <strain evidence="3">CCUG 54822</strain>
    </source>
</reference>